<comment type="caution">
    <text evidence="2">The sequence shown here is derived from an EMBL/GenBank/DDBJ whole genome shotgun (WGS) entry which is preliminary data.</text>
</comment>
<reference evidence="2 4" key="1">
    <citation type="submission" date="2018-06" db="EMBL/GenBank/DDBJ databases">
        <title>Genomic Encyclopedia of Archaeal and Bacterial Type Strains, Phase II (KMG-II): from individual species to whole genera.</title>
        <authorList>
            <person name="Goeker M."/>
        </authorList>
    </citation>
    <scope>NUCLEOTIDE SEQUENCE [LARGE SCALE GENOMIC DNA]</scope>
    <source>
        <strain evidence="2 4">DSM 22686</strain>
    </source>
</reference>
<dbReference type="EMBL" id="VORV01000022">
    <property type="protein sequence ID" value="TXD75618.1"/>
    <property type="molecule type" value="Genomic_DNA"/>
</dbReference>
<protein>
    <submittedName>
        <fullName evidence="3">EpsG family protein</fullName>
    </submittedName>
    <submittedName>
        <fullName evidence="2">EpsG-like putative glucosyltransferase</fullName>
    </submittedName>
</protein>
<sequence>MIYLLIILYLLFFAFLYDYTNFTKGNSVIYRLSFIIFVLLAGFRYRVGGDTINYMMVYDELPNLYEMFSTNVPYVKLQPFWILVVAISKTVSNEFFILQLLQASIVNYAIFNFAKSYTKFKHTYLFLYFVCFYGYFNFEIMREALAISIFLLSIEYLQNNKLRIYFIYCIIALMFHYSAIILFFFPYLLKNKLSYILIVFVLLFGVFFNSIFYSIITSLSFNNGLVDTLISYSDYKYTFNGLISLVILYFVYPYCVEYLNNRYNSYHKLNNSYIRLYLLLGVLSTVFFIFFRFTNYLFPLIFIYITNIAHSFFRISSFRSYYRVVSVCFLIFVVGLNTSKYFVIQYTGMNEIRWYSKWYPYYSIFNKEEDTKREVLWDFNNNKN</sequence>
<dbReference type="AlphaFoldDB" id="A0A2W7QSV3"/>
<evidence type="ECO:0000313" key="2">
    <source>
        <dbReference type="EMBL" id="PZX50266.1"/>
    </source>
</evidence>
<keyword evidence="1" id="KW-0812">Transmembrane</keyword>
<keyword evidence="2" id="KW-0808">Transferase</keyword>
<keyword evidence="5" id="KW-1185">Reference proteome</keyword>
<feature type="transmembrane region" description="Helical" evidence="1">
    <location>
        <begin position="274"/>
        <end position="291"/>
    </location>
</feature>
<keyword evidence="1" id="KW-1133">Transmembrane helix</keyword>
<feature type="transmembrane region" description="Helical" evidence="1">
    <location>
        <begin position="237"/>
        <end position="254"/>
    </location>
</feature>
<accession>A0A2W7QSV3</accession>
<evidence type="ECO:0000313" key="3">
    <source>
        <dbReference type="EMBL" id="TXD75618.1"/>
    </source>
</evidence>
<dbReference type="RefSeq" id="WP_086503273.1">
    <property type="nucleotide sequence ID" value="NZ_MSSV01000032.1"/>
</dbReference>
<organism evidence="2 4">
    <name type="scientific">Algoriphagus ratkowskyi</name>
    <dbReference type="NCBI Taxonomy" id="57028"/>
    <lineage>
        <taxon>Bacteria</taxon>
        <taxon>Pseudomonadati</taxon>
        <taxon>Bacteroidota</taxon>
        <taxon>Cytophagia</taxon>
        <taxon>Cytophagales</taxon>
        <taxon>Cyclobacteriaceae</taxon>
        <taxon>Algoriphagus</taxon>
    </lineage>
</organism>
<feature type="transmembrane region" description="Helical" evidence="1">
    <location>
        <begin position="296"/>
        <end position="315"/>
    </location>
</feature>
<dbReference type="Pfam" id="PF14897">
    <property type="entry name" value="EpsG"/>
    <property type="match status" value="1"/>
</dbReference>
<feature type="transmembrane region" description="Helical" evidence="1">
    <location>
        <begin position="126"/>
        <end position="152"/>
    </location>
</feature>
<feature type="transmembrane region" description="Helical" evidence="1">
    <location>
        <begin position="195"/>
        <end position="216"/>
    </location>
</feature>
<evidence type="ECO:0000313" key="4">
    <source>
        <dbReference type="Proteomes" id="UP000249115"/>
    </source>
</evidence>
<name>A0A2W7QSV3_9BACT</name>
<evidence type="ECO:0000256" key="1">
    <source>
        <dbReference type="SAM" id="Phobius"/>
    </source>
</evidence>
<dbReference type="GO" id="GO:0016740">
    <property type="term" value="F:transferase activity"/>
    <property type="evidence" value="ECO:0007669"/>
    <property type="project" value="UniProtKB-KW"/>
</dbReference>
<reference evidence="3 5" key="2">
    <citation type="submission" date="2019-08" db="EMBL/GenBank/DDBJ databases">
        <title>Genome of Algoriphagus ratkowskyi IC026.</title>
        <authorList>
            <person name="Bowman J.P."/>
        </authorList>
    </citation>
    <scope>NUCLEOTIDE SEQUENCE [LARGE SCALE GENOMIC DNA]</scope>
    <source>
        <strain evidence="3 5">IC026</strain>
    </source>
</reference>
<dbReference type="Proteomes" id="UP000249115">
    <property type="component" value="Unassembled WGS sequence"/>
</dbReference>
<dbReference type="Proteomes" id="UP000321927">
    <property type="component" value="Unassembled WGS sequence"/>
</dbReference>
<evidence type="ECO:0000313" key="5">
    <source>
        <dbReference type="Proteomes" id="UP000321927"/>
    </source>
</evidence>
<proteinExistence type="predicted"/>
<keyword evidence="1" id="KW-0472">Membrane</keyword>
<dbReference type="EMBL" id="QKZU01000024">
    <property type="protein sequence ID" value="PZX50266.1"/>
    <property type="molecule type" value="Genomic_DNA"/>
</dbReference>
<feature type="transmembrane region" description="Helical" evidence="1">
    <location>
        <begin position="321"/>
        <end position="343"/>
    </location>
</feature>
<dbReference type="InterPro" id="IPR049458">
    <property type="entry name" value="EpsG-like"/>
</dbReference>
<feature type="transmembrane region" description="Helical" evidence="1">
    <location>
        <begin position="164"/>
        <end position="189"/>
    </location>
</feature>
<gene>
    <name evidence="3" type="ORF">ESW18_19770</name>
    <name evidence="2" type="ORF">LV84_04066</name>
</gene>
<feature type="transmembrane region" description="Helical" evidence="1">
    <location>
        <begin position="28"/>
        <end position="47"/>
    </location>
</feature>